<keyword evidence="5 7" id="KW-0408">Iron</keyword>
<dbReference type="SUPFAM" id="SSF54495">
    <property type="entry name" value="UBC-like"/>
    <property type="match status" value="1"/>
</dbReference>
<dbReference type="GO" id="GO:0005506">
    <property type="term" value="F:iron ion binding"/>
    <property type="evidence" value="ECO:0007669"/>
    <property type="project" value="InterPro"/>
</dbReference>
<evidence type="ECO:0000256" key="2">
    <source>
        <dbReference type="ARBA" id="ARBA00022617"/>
    </source>
</evidence>
<gene>
    <name evidence="9" type="ORF">RFH988_LOCUS5083</name>
    <name evidence="10" type="ORF">SEV965_LOCUS4779</name>
</gene>
<evidence type="ECO:0000256" key="3">
    <source>
        <dbReference type="ARBA" id="ARBA00022723"/>
    </source>
</evidence>
<dbReference type="Gene3D" id="3.10.110.10">
    <property type="entry name" value="Ubiquitin Conjugating Enzyme"/>
    <property type="match status" value="1"/>
</dbReference>
<evidence type="ECO:0000256" key="6">
    <source>
        <dbReference type="ARBA" id="ARBA00023033"/>
    </source>
</evidence>
<evidence type="ECO:0000256" key="5">
    <source>
        <dbReference type="ARBA" id="ARBA00023004"/>
    </source>
</evidence>
<dbReference type="PANTHER" id="PTHR24291">
    <property type="entry name" value="CYTOCHROME P450 FAMILY 4"/>
    <property type="match status" value="1"/>
</dbReference>
<feature type="binding site" description="axial binding residue" evidence="7">
    <location>
        <position position="228"/>
    </location>
    <ligand>
        <name>heme</name>
        <dbReference type="ChEBI" id="CHEBI:30413"/>
    </ligand>
    <ligandPart>
        <name>Fe</name>
        <dbReference type="ChEBI" id="CHEBI:18248"/>
    </ligandPart>
</feature>
<dbReference type="GO" id="GO:0020037">
    <property type="term" value="F:heme binding"/>
    <property type="evidence" value="ECO:0007669"/>
    <property type="project" value="InterPro"/>
</dbReference>
<evidence type="ECO:0000313" key="11">
    <source>
        <dbReference type="Proteomes" id="UP000663882"/>
    </source>
</evidence>
<comment type="similarity">
    <text evidence="1">Belongs to the cytochrome P450 family.</text>
</comment>
<dbReference type="InterPro" id="IPR001128">
    <property type="entry name" value="Cyt_P450"/>
</dbReference>
<keyword evidence="3 7" id="KW-0479">Metal-binding</keyword>
<evidence type="ECO:0000256" key="7">
    <source>
        <dbReference type="PIRSR" id="PIRSR602403-1"/>
    </source>
</evidence>
<dbReference type="OrthoDB" id="1470350at2759"/>
<feature type="domain" description="UBC core" evidence="8">
    <location>
        <begin position="188"/>
        <end position="316"/>
    </location>
</feature>
<dbReference type="InterPro" id="IPR036396">
    <property type="entry name" value="Cyt_P450_sf"/>
</dbReference>
<comment type="cofactor">
    <cofactor evidence="7">
        <name>heme</name>
        <dbReference type="ChEBI" id="CHEBI:30413"/>
    </cofactor>
</comment>
<keyword evidence="2 7" id="KW-0349">Heme</keyword>
<keyword evidence="4" id="KW-0560">Oxidoreductase</keyword>
<dbReference type="GO" id="GO:0016705">
    <property type="term" value="F:oxidoreductase activity, acting on paired donors, with incorporation or reduction of molecular oxygen"/>
    <property type="evidence" value="ECO:0007669"/>
    <property type="project" value="InterPro"/>
</dbReference>
<dbReference type="Gene3D" id="1.10.630.10">
    <property type="entry name" value="Cytochrome P450"/>
    <property type="match status" value="1"/>
</dbReference>
<dbReference type="InterPro" id="IPR016135">
    <property type="entry name" value="UBQ-conjugating_enzyme/RWD"/>
</dbReference>
<protein>
    <recommendedName>
        <fullName evidence="8">UBC core domain-containing protein</fullName>
    </recommendedName>
</protein>
<evidence type="ECO:0000256" key="4">
    <source>
        <dbReference type="ARBA" id="ARBA00023002"/>
    </source>
</evidence>
<dbReference type="InterPro" id="IPR002403">
    <property type="entry name" value="Cyt_P450_E_grp-IV"/>
</dbReference>
<dbReference type="Proteomes" id="UP000663882">
    <property type="component" value="Unassembled WGS sequence"/>
</dbReference>
<evidence type="ECO:0000259" key="8">
    <source>
        <dbReference type="PROSITE" id="PS50127"/>
    </source>
</evidence>
<dbReference type="EMBL" id="CAJNOU010000141">
    <property type="protein sequence ID" value="CAF0884249.1"/>
    <property type="molecule type" value="Genomic_DNA"/>
</dbReference>
<dbReference type="PRINTS" id="PR00385">
    <property type="entry name" value="P450"/>
</dbReference>
<reference evidence="9" key="1">
    <citation type="submission" date="2021-02" db="EMBL/GenBank/DDBJ databases">
        <authorList>
            <person name="Nowell W R."/>
        </authorList>
    </citation>
    <scope>NUCLEOTIDE SEQUENCE</scope>
</reference>
<dbReference type="CDD" id="cd00195">
    <property type="entry name" value="UBCc_UEV"/>
    <property type="match status" value="1"/>
</dbReference>
<evidence type="ECO:0000313" key="10">
    <source>
        <dbReference type="EMBL" id="CAF0884249.1"/>
    </source>
</evidence>
<dbReference type="Pfam" id="PF00179">
    <property type="entry name" value="UQ_con"/>
    <property type="match status" value="1"/>
</dbReference>
<dbReference type="PROSITE" id="PS50127">
    <property type="entry name" value="UBC_2"/>
    <property type="match status" value="1"/>
</dbReference>
<keyword evidence="6" id="KW-0503">Monooxygenase</keyword>
<dbReference type="InterPro" id="IPR000608">
    <property type="entry name" value="UBC"/>
</dbReference>
<dbReference type="AlphaFoldDB" id="A0A813UI09"/>
<proteinExistence type="inferred from homology"/>
<evidence type="ECO:0000313" key="9">
    <source>
        <dbReference type="EMBL" id="CAF0823966.1"/>
    </source>
</evidence>
<organism evidence="9 11">
    <name type="scientific">Rotaria sordida</name>
    <dbReference type="NCBI Taxonomy" id="392033"/>
    <lineage>
        <taxon>Eukaryota</taxon>
        <taxon>Metazoa</taxon>
        <taxon>Spiralia</taxon>
        <taxon>Gnathifera</taxon>
        <taxon>Rotifera</taxon>
        <taxon>Eurotatoria</taxon>
        <taxon>Bdelloidea</taxon>
        <taxon>Philodinida</taxon>
        <taxon>Philodinidae</taxon>
        <taxon>Rotaria</taxon>
    </lineage>
</organism>
<sequence>MIDRIPIIAQLPFWYKPILDKGCREVAEFVDQIIADRRHGRSTSQCSGPDILDILLSAVDAEGKSFSDQEIKEQALTFVFAGHETTGTLMTWAIYVLMTNEEVWRACRDEVNRVLPNGIEPTNEHMSELVVCEAVLQETLRLYPPAPLFGRQCIREHTIDSGGNHQLRIPVGISILINTYVLHRRADFWPRPLEFDYTRWMRDPVTGHKPKLAHPFCYLPFAAGSRNCIASDIYKNHALRIEIHLPSAYPMQPPEVIITTPIYHPNVNEKNRLCDQRLNATSLWNNKAALIEVLEIIVDALDNPKAEDSPANTGLF</sequence>
<dbReference type="InterPro" id="IPR050196">
    <property type="entry name" value="Cytochrome_P450_Monoox"/>
</dbReference>
<dbReference type="SUPFAM" id="SSF48264">
    <property type="entry name" value="Cytochrome P450"/>
    <property type="match status" value="1"/>
</dbReference>
<comment type="caution">
    <text evidence="9">The sequence shown here is derived from an EMBL/GenBank/DDBJ whole genome shotgun (WGS) entry which is preliminary data.</text>
</comment>
<accession>A0A813UI09</accession>
<dbReference type="GO" id="GO:0004497">
    <property type="term" value="F:monooxygenase activity"/>
    <property type="evidence" value="ECO:0007669"/>
    <property type="project" value="UniProtKB-KW"/>
</dbReference>
<dbReference type="EMBL" id="CAJNOO010000140">
    <property type="protein sequence ID" value="CAF0823966.1"/>
    <property type="molecule type" value="Genomic_DNA"/>
</dbReference>
<name>A0A813UI09_9BILA</name>
<dbReference type="PANTHER" id="PTHR24291:SF50">
    <property type="entry name" value="BIFUNCTIONAL ALBAFLAVENONE MONOOXYGENASE_TERPENE SYNTHASE"/>
    <property type="match status" value="1"/>
</dbReference>
<dbReference type="Proteomes" id="UP000663889">
    <property type="component" value="Unassembled WGS sequence"/>
</dbReference>
<evidence type="ECO:0000256" key="1">
    <source>
        <dbReference type="ARBA" id="ARBA00010617"/>
    </source>
</evidence>
<dbReference type="Pfam" id="PF00067">
    <property type="entry name" value="p450"/>
    <property type="match status" value="1"/>
</dbReference>
<dbReference type="PRINTS" id="PR00465">
    <property type="entry name" value="EP450IV"/>
</dbReference>